<keyword evidence="3" id="KW-1185">Reference proteome</keyword>
<feature type="region of interest" description="Disordered" evidence="1">
    <location>
        <begin position="1"/>
        <end position="30"/>
    </location>
</feature>
<sequence>MSAPASGPVPPGLSVEGSADELPTSPGVKRPIRKHYADRFTVDLDDHGDLHSRAVRAWYYLQRVADAVDVHVSSSGGGLHLVAYLETPMPFHKKVEHRRTAGDDPRRVDMEIQRWHAGLQVDVIFQQKDGGPGEGAKVKDRCFADVWDALDAIEAHNADDYDRVKTLANEGHKGAPDLARRARWDA</sequence>
<evidence type="ECO:0000256" key="1">
    <source>
        <dbReference type="SAM" id="MobiDB-lite"/>
    </source>
</evidence>
<evidence type="ECO:0000313" key="2">
    <source>
        <dbReference type="EMBL" id="ALJ99699.1"/>
    </source>
</evidence>
<organism evidence="2 3">
    <name type="scientific">Haloarcula californiae icosahedral virus 1</name>
    <dbReference type="NCBI Taxonomy" id="1735722"/>
    <lineage>
        <taxon>Viruses</taxon>
        <taxon>Singelaviria</taxon>
        <taxon>Helvetiavirae</taxon>
        <taxon>Dividoviricota</taxon>
        <taxon>Laserviricetes</taxon>
        <taxon>Halopanivirales</taxon>
        <taxon>Sphaerolipoviridae</taxon>
        <taxon>Alphasphaerolipovirus</taxon>
        <taxon>Alphasphaerolipovirus viikkii</taxon>
    </lineage>
</organism>
<dbReference type="RefSeq" id="YP_009272856.1">
    <property type="nucleotide sequence ID" value="NC_030848.1"/>
</dbReference>
<accession>A0A1C7A3S5</accession>
<evidence type="ECO:0000313" key="3">
    <source>
        <dbReference type="Proteomes" id="UP000208062"/>
    </source>
</evidence>
<dbReference type="KEGG" id="vg:28619846"/>
<proteinExistence type="predicted"/>
<dbReference type="EMBL" id="KT809302">
    <property type="protein sequence ID" value="ALJ99699.1"/>
    <property type="molecule type" value="Genomic_DNA"/>
</dbReference>
<reference evidence="2 3" key="1">
    <citation type="journal article" date="2016" name="MBio">
        <title>Archaeal Haloarcula californiae Icosahedral Virus 1 Highlights Conserved Elements in Icosahedral Membrane-Containing DNA Viruses from Extreme Environments.</title>
        <authorList>
            <person name="Demina T.A."/>
            <person name="Pietila M.K."/>
            <person name="Svirskaite J."/>
            <person name="Ravantti J.J."/>
            <person name="Atanasova N.S."/>
            <person name="Bamford D.H."/>
            <person name="Oksanen H.M."/>
        </authorList>
    </citation>
    <scope>NUCLEOTIDE SEQUENCE [LARGE SCALE GENOMIC DNA]</scope>
    <source>
        <strain evidence="2 3">SS13-6</strain>
    </source>
</reference>
<gene>
    <name evidence="2" type="ORF">SS136_036</name>
</gene>
<protein>
    <submittedName>
        <fullName evidence="2">Uncharacterized protein</fullName>
    </submittedName>
</protein>
<name>A0A1C7A3S5_9VIRU</name>
<dbReference type="GeneID" id="28619846"/>
<dbReference type="OrthoDB" id="15100at10239"/>
<dbReference type="Proteomes" id="UP000208062">
    <property type="component" value="Segment"/>
</dbReference>